<dbReference type="PROSITE" id="PS50271">
    <property type="entry name" value="ZF_UBP"/>
    <property type="match status" value="1"/>
</dbReference>
<comment type="similarity">
    <text evidence="2 11 15">Belongs to the peptidase C19 family.</text>
</comment>
<evidence type="ECO:0000313" key="19">
    <source>
        <dbReference type="EMBL" id="ODV83452.1"/>
    </source>
</evidence>
<dbReference type="InterPro" id="IPR028889">
    <property type="entry name" value="USP"/>
</dbReference>
<dbReference type="AlphaFoldDB" id="A0A1E4SVM5"/>
<dbReference type="STRING" id="983967.A0A1E4SVM5"/>
<dbReference type="EC" id="3.4.19.12" evidence="11 15"/>
<dbReference type="GO" id="GO:0006508">
    <property type="term" value="P:proteolysis"/>
    <property type="evidence" value="ECO:0007669"/>
    <property type="project" value="UniProtKB-KW"/>
</dbReference>
<dbReference type="Pfam" id="PF17807">
    <property type="entry name" value="zf-UBP_var"/>
    <property type="match status" value="1"/>
</dbReference>
<dbReference type="PIRSF" id="PIRSF016308">
    <property type="entry name" value="UBP"/>
    <property type="match status" value="1"/>
</dbReference>
<dbReference type="InterPro" id="IPR038765">
    <property type="entry name" value="Papain-like_cys_pep_sf"/>
</dbReference>
<dbReference type="CDD" id="cd14385">
    <property type="entry name" value="UBA1_spUBP14_like"/>
    <property type="match status" value="1"/>
</dbReference>
<evidence type="ECO:0000256" key="14">
    <source>
        <dbReference type="PROSITE-ProRule" id="PRU00502"/>
    </source>
</evidence>
<comment type="catalytic activity">
    <reaction evidence="1 11 15">
        <text>Thiol-dependent hydrolysis of ester, thioester, amide, peptide and isopeptide bonds formed by the C-terminal Gly of ubiquitin (a 76-residue protein attached to proteins as an intracellular targeting signal).</text>
        <dbReference type="EC" id="3.4.19.12"/>
    </reaction>
</comment>
<dbReference type="GO" id="GO:0005829">
    <property type="term" value="C:cytosol"/>
    <property type="evidence" value="ECO:0007669"/>
    <property type="project" value="TreeGrafter"/>
</dbReference>
<dbReference type="EMBL" id="KV453863">
    <property type="protein sequence ID" value="ODV83452.1"/>
    <property type="molecule type" value="Genomic_DNA"/>
</dbReference>
<evidence type="ECO:0000256" key="8">
    <source>
        <dbReference type="ARBA" id="ARBA00022801"/>
    </source>
</evidence>
<keyword evidence="7 11" id="KW-0833">Ubl conjugation pathway</keyword>
<keyword evidence="10 11" id="KW-0862">Zinc</keyword>
<evidence type="ECO:0000256" key="3">
    <source>
        <dbReference type="ARBA" id="ARBA00022670"/>
    </source>
</evidence>
<organism evidence="19 20">
    <name type="scientific">[Candida] arabinofermentans NRRL YB-2248</name>
    <dbReference type="NCBI Taxonomy" id="983967"/>
    <lineage>
        <taxon>Eukaryota</taxon>
        <taxon>Fungi</taxon>
        <taxon>Dikarya</taxon>
        <taxon>Ascomycota</taxon>
        <taxon>Saccharomycotina</taxon>
        <taxon>Pichiomycetes</taxon>
        <taxon>Pichiales</taxon>
        <taxon>Pichiaceae</taxon>
        <taxon>Ogataea</taxon>
        <taxon>Ogataea/Candida clade</taxon>
    </lineage>
</organism>
<dbReference type="OrthoDB" id="361536at2759"/>
<evidence type="ECO:0000256" key="12">
    <source>
        <dbReference type="PIRSR" id="PIRSR016308-1"/>
    </source>
</evidence>
<dbReference type="Pfam" id="PF00627">
    <property type="entry name" value="UBA"/>
    <property type="match status" value="2"/>
</dbReference>
<dbReference type="Proteomes" id="UP000094801">
    <property type="component" value="Unassembled WGS sequence"/>
</dbReference>
<dbReference type="InterPro" id="IPR015940">
    <property type="entry name" value="UBA"/>
</dbReference>
<evidence type="ECO:0000256" key="9">
    <source>
        <dbReference type="ARBA" id="ARBA00022807"/>
    </source>
</evidence>
<dbReference type="GO" id="GO:0004843">
    <property type="term" value="F:cysteine-type deubiquitinase activity"/>
    <property type="evidence" value="ECO:0007669"/>
    <property type="project" value="UniProtKB-UniRule"/>
</dbReference>
<evidence type="ECO:0000259" key="17">
    <source>
        <dbReference type="PROSITE" id="PS50235"/>
    </source>
</evidence>
<dbReference type="InterPro" id="IPR050164">
    <property type="entry name" value="Peptidase_C19"/>
</dbReference>
<dbReference type="InterPro" id="IPR001394">
    <property type="entry name" value="Peptidase_C19_UCH"/>
</dbReference>
<sequence>MLEGFLSEREWSVLTPPTSSTPVYKDDCMFSFDTAFDKEGLDICLYCYQSFSRAGLNYTQQHSEFFDHKLFLNYKKTLKPRQERESEQPLKMVKLEIKEQSEDELFDIQTSIYCSETNKSTKFPSPDLPVQIQEVAAAILKSTSSDKKQEIKAWEQEILPCPHAFDIVQKSLPNIDLTQCQTCGLKENLWICLTCGSLGCGRAQFAGVAGNSHALAHNKEFGDHHIAVKLGSLSMDSADCYCYSCNEEVKVPDMVRCLKTFGIDISSFVKTEKNLTELQLEQNIKWDFQMDGEDGAVLEPLFGKGLTGLKNLGNSCYMASALQVLFSIPAYSSAFHIEEGMPVEKLLNPGNPANDLETQLFKLGDGLLSGRYAVPDEFTTETVKYQRGIRPSGFKSLIGQGHPEFCTMQQQDAFEFWIYLIDKVEKERIQGVSKSSPSETFKYVLENKLKCQNCGGVRLSTEISDNLTLPIHDELLSVDEDGQRHYKEVNLDECIDSWFKPEIVDYECPVCKSNQQAVKRQGLKSYPEYLVMSPQRIKLENWVPIKIGVPIKLEDNLSLARIKHEGILPNEVQFPEDPETTTQKKYVFNSDAMNVLQGMGFTEIRAKRALFNTGNFDAEAAMNWLFGHMDDDDIDLPFEPPASSTTDVIAVNVNGEDLDSLVAMGFTEKLATKGLIVSNGNVEQAVDWLFSNPDDNGELPTAEKKAPLETTEELIKRLEEASSASDGDYQLKAVICHKGTSIHSGHYVAFIKKQIEGVSRWVLFNDEKVVAAHGATLKDIETTGYLYIYERSA</sequence>
<dbReference type="InterPro" id="IPR013083">
    <property type="entry name" value="Znf_RING/FYVE/PHD"/>
</dbReference>
<dbReference type="GO" id="GO:0016579">
    <property type="term" value="P:protein deubiquitination"/>
    <property type="evidence" value="ECO:0007669"/>
    <property type="project" value="InterPro"/>
</dbReference>
<dbReference type="CDD" id="cd02658">
    <property type="entry name" value="Peptidase_C19B"/>
    <property type="match status" value="1"/>
</dbReference>
<keyword evidence="20" id="KW-1185">Reference proteome</keyword>
<dbReference type="Gene3D" id="3.30.40.10">
    <property type="entry name" value="Zinc/RING finger domain, C3HC4 (zinc finger)"/>
    <property type="match status" value="2"/>
</dbReference>
<dbReference type="InterPro" id="IPR041432">
    <property type="entry name" value="UBP13_Znf-UBP_var"/>
</dbReference>
<keyword evidence="9 11" id="KW-0788">Thiol protease</keyword>
<evidence type="ECO:0000256" key="11">
    <source>
        <dbReference type="PIRNR" id="PIRNR016308"/>
    </source>
</evidence>
<dbReference type="PROSITE" id="PS00973">
    <property type="entry name" value="USP_2"/>
    <property type="match status" value="1"/>
</dbReference>
<accession>A0A1E4SVM5</accession>
<evidence type="ECO:0000256" key="5">
    <source>
        <dbReference type="ARBA" id="ARBA00022737"/>
    </source>
</evidence>
<evidence type="ECO:0000256" key="15">
    <source>
        <dbReference type="RuleBase" id="RU366025"/>
    </source>
</evidence>
<dbReference type="Gene3D" id="1.10.8.10">
    <property type="entry name" value="DNA helicase RuvA subunit, C-terminal domain"/>
    <property type="match status" value="2"/>
</dbReference>
<dbReference type="SUPFAM" id="SSF57850">
    <property type="entry name" value="RING/U-box"/>
    <property type="match status" value="2"/>
</dbReference>
<dbReference type="InterPro" id="IPR001607">
    <property type="entry name" value="Znf_UBP"/>
</dbReference>
<dbReference type="Pfam" id="PF00443">
    <property type="entry name" value="UCH"/>
    <property type="match status" value="1"/>
</dbReference>
<dbReference type="PROSITE" id="PS00972">
    <property type="entry name" value="USP_1"/>
    <property type="match status" value="1"/>
</dbReference>
<dbReference type="PANTHER" id="PTHR24006:SF664">
    <property type="entry name" value="UBIQUITIN CARBOXYL-TERMINAL HYDROLASE"/>
    <property type="match status" value="1"/>
</dbReference>
<keyword evidence="5" id="KW-0677">Repeat</keyword>
<dbReference type="PROSITE" id="PS50030">
    <property type="entry name" value="UBA"/>
    <property type="match status" value="2"/>
</dbReference>
<keyword evidence="6 14" id="KW-0863">Zinc-finger</keyword>
<evidence type="ECO:0000256" key="10">
    <source>
        <dbReference type="ARBA" id="ARBA00022833"/>
    </source>
</evidence>
<dbReference type="FunFam" id="1.10.8.10:FF:000086">
    <property type="entry name" value="Ubiquitin carboxyl-terminal hydrolase"/>
    <property type="match status" value="1"/>
</dbReference>
<dbReference type="SMART" id="SM00290">
    <property type="entry name" value="ZnF_UBP"/>
    <property type="match status" value="1"/>
</dbReference>
<feature type="binding site" evidence="13">
    <location>
        <position position="200"/>
    </location>
    <ligand>
        <name>Zn(2+)</name>
        <dbReference type="ChEBI" id="CHEBI:29105"/>
    </ligand>
</feature>
<feature type="binding site" evidence="13">
    <location>
        <position position="213"/>
    </location>
    <ligand>
        <name>Zn(2+)</name>
        <dbReference type="ChEBI" id="CHEBI:29105"/>
    </ligand>
</feature>
<dbReference type="FunFam" id="3.30.40.10:FF:000396">
    <property type="entry name" value="Ubiquitin carboxyl-terminal hydrolase"/>
    <property type="match status" value="1"/>
</dbReference>
<evidence type="ECO:0000259" key="16">
    <source>
        <dbReference type="PROSITE" id="PS50030"/>
    </source>
</evidence>
<feature type="active site" description="Proton acceptor" evidence="12">
    <location>
        <position position="746"/>
    </location>
</feature>
<dbReference type="GO" id="GO:0008270">
    <property type="term" value="F:zinc ion binding"/>
    <property type="evidence" value="ECO:0007669"/>
    <property type="project" value="UniProtKB-UniRule"/>
</dbReference>
<feature type="domain" description="USP" evidence="17">
    <location>
        <begin position="307"/>
        <end position="792"/>
    </location>
</feature>
<feature type="domain" description="UBA" evidence="16">
    <location>
        <begin position="652"/>
        <end position="692"/>
    </location>
</feature>
<evidence type="ECO:0000256" key="1">
    <source>
        <dbReference type="ARBA" id="ARBA00000707"/>
    </source>
</evidence>
<feature type="domain" description="UBA" evidence="16">
    <location>
        <begin position="587"/>
        <end position="628"/>
    </location>
</feature>
<reference evidence="20" key="1">
    <citation type="submission" date="2016-04" db="EMBL/GenBank/DDBJ databases">
        <title>Comparative genomics of biotechnologically important yeasts.</title>
        <authorList>
            <consortium name="DOE Joint Genome Institute"/>
            <person name="Riley R."/>
            <person name="Haridas S."/>
            <person name="Wolfe K.H."/>
            <person name="Lopes M.R."/>
            <person name="Hittinger C.T."/>
            <person name="Goker M."/>
            <person name="Salamov A."/>
            <person name="Wisecaver J."/>
            <person name="Long T.M."/>
            <person name="Aerts A.L."/>
            <person name="Barry K."/>
            <person name="Choi C."/>
            <person name="Clum A."/>
            <person name="Coughlan A.Y."/>
            <person name="Deshpande S."/>
            <person name="Douglass A.P."/>
            <person name="Hanson S.J."/>
            <person name="Klenk H.-P."/>
            <person name="Labutti K."/>
            <person name="Lapidus A."/>
            <person name="Lindquist E."/>
            <person name="Lipzen A."/>
            <person name="Meier-Kolthoff J.P."/>
            <person name="Ohm R.A."/>
            <person name="Otillar R.P."/>
            <person name="Pangilinan J."/>
            <person name="Peng Y."/>
            <person name="Rokas A."/>
            <person name="Rosa C.A."/>
            <person name="Scheuner C."/>
            <person name="Sibirny A.A."/>
            <person name="Slot J.C."/>
            <person name="Stielow J.B."/>
            <person name="Sun H."/>
            <person name="Kurtzman C.P."/>
            <person name="Blackwell M."/>
            <person name="Grigoriev I.V."/>
            <person name="Jeffries T.W."/>
        </authorList>
    </citation>
    <scope>NUCLEOTIDE SEQUENCE [LARGE SCALE GENOMIC DNA]</scope>
    <source>
        <strain evidence="20">NRRL YB-2248</strain>
    </source>
</reference>
<gene>
    <name evidence="19" type="ORF">CANARDRAFT_24927</name>
</gene>
<proteinExistence type="inferred from homology"/>
<keyword evidence="3 11" id="KW-0645">Protease</keyword>
<dbReference type="InterPro" id="IPR016652">
    <property type="entry name" value="Ubiquitinyl_hydrolase"/>
</dbReference>
<dbReference type="SMART" id="SM00165">
    <property type="entry name" value="UBA"/>
    <property type="match status" value="2"/>
</dbReference>
<evidence type="ECO:0000313" key="20">
    <source>
        <dbReference type="Proteomes" id="UP000094801"/>
    </source>
</evidence>
<name>A0A1E4SVM5_9ASCO</name>
<evidence type="ECO:0000259" key="18">
    <source>
        <dbReference type="PROSITE" id="PS50271"/>
    </source>
</evidence>
<keyword evidence="8 11" id="KW-0378">Hydrolase</keyword>
<keyword evidence="4 11" id="KW-0479">Metal-binding</keyword>
<feature type="active site" description="Nucleophile" evidence="12">
    <location>
        <position position="316"/>
    </location>
</feature>
<feature type="binding site" evidence="13">
    <location>
        <position position="180"/>
    </location>
    <ligand>
        <name>Zn(2+)</name>
        <dbReference type="ChEBI" id="CHEBI:29105"/>
    </ligand>
</feature>
<dbReference type="PROSITE" id="PS50235">
    <property type="entry name" value="USP_3"/>
    <property type="match status" value="1"/>
</dbReference>
<dbReference type="SUPFAM" id="SSF54001">
    <property type="entry name" value="Cysteine proteinases"/>
    <property type="match status" value="1"/>
</dbReference>
<dbReference type="InterPro" id="IPR009060">
    <property type="entry name" value="UBA-like_sf"/>
</dbReference>
<protein>
    <recommendedName>
        <fullName evidence="11 15">Ubiquitin carboxyl-terminal hydrolase</fullName>
        <ecNumber evidence="11 15">3.4.19.12</ecNumber>
    </recommendedName>
</protein>
<feature type="domain" description="UBP-type" evidence="18">
    <location>
        <begin position="159"/>
        <end position="272"/>
    </location>
</feature>
<evidence type="ECO:0000256" key="2">
    <source>
        <dbReference type="ARBA" id="ARBA00009085"/>
    </source>
</evidence>
<dbReference type="Pfam" id="PF02148">
    <property type="entry name" value="zf-UBP"/>
    <property type="match status" value="1"/>
</dbReference>
<feature type="binding site" evidence="13">
    <location>
        <position position="183"/>
    </location>
    <ligand>
        <name>Zn(2+)</name>
        <dbReference type="ChEBI" id="CHEBI:29105"/>
    </ligand>
</feature>
<dbReference type="SUPFAM" id="SSF46934">
    <property type="entry name" value="UBA-like"/>
    <property type="match status" value="1"/>
</dbReference>
<dbReference type="InterPro" id="IPR018200">
    <property type="entry name" value="USP_CS"/>
</dbReference>
<dbReference type="PANTHER" id="PTHR24006">
    <property type="entry name" value="UBIQUITIN CARBOXYL-TERMINAL HYDROLASE"/>
    <property type="match status" value="1"/>
</dbReference>
<evidence type="ECO:0000256" key="4">
    <source>
        <dbReference type="ARBA" id="ARBA00022723"/>
    </source>
</evidence>
<evidence type="ECO:0000256" key="13">
    <source>
        <dbReference type="PIRSR" id="PIRSR016308-3"/>
    </source>
</evidence>
<evidence type="ECO:0000256" key="6">
    <source>
        <dbReference type="ARBA" id="ARBA00022771"/>
    </source>
</evidence>
<evidence type="ECO:0000256" key="7">
    <source>
        <dbReference type="ARBA" id="ARBA00022786"/>
    </source>
</evidence>
<dbReference type="GO" id="GO:0005634">
    <property type="term" value="C:nucleus"/>
    <property type="evidence" value="ECO:0007669"/>
    <property type="project" value="TreeGrafter"/>
</dbReference>
<dbReference type="Gene3D" id="3.90.70.10">
    <property type="entry name" value="Cysteine proteinases"/>
    <property type="match status" value="1"/>
</dbReference>